<feature type="region of interest" description="Disordered" evidence="5">
    <location>
        <begin position="1"/>
        <end position="21"/>
    </location>
</feature>
<evidence type="ECO:0000313" key="8">
    <source>
        <dbReference type="Proteomes" id="UP000505377"/>
    </source>
</evidence>
<accession>A0A6M6JK10</accession>
<evidence type="ECO:0000256" key="2">
    <source>
        <dbReference type="ARBA" id="ARBA00023125"/>
    </source>
</evidence>
<dbReference type="Proteomes" id="UP000505377">
    <property type="component" value="Chromosome"/>
</dbReference>
<feature type="compositionally biased region" description="Pro residues" evidence="5">
    <location>
        <begin position="1"/>
        <end position="11"/>
    </location>
</feature>
<sequence length="214" mass="23195">MSAAPSEPPAPVVRTRRARGEAGARRPVYDASSLLAVAVAEFNTRGYDATSMEDLSRAAGITKSSFYHHVRGKEELLRAALHRALDGLFGILEEPAAQDGPALERLQHIIRRQVEVLTSELPYVTLLLRVRGNTGTERWALARRRAFDASIASLVAEAVADGEVRSGVDPLLAARLLSGTVNSIIEWYRPGRPGTEELPDDIVRVVSDGIIPPA</sequence>
<dbReference type="EMBL" id="CP053564">
    <property type="protein sequence ID" value="QJY47503.1"/>
    <property type="molecule type" value="Genomic_DNA"/>
</dbReference>
<dbReference type="InterPro" id="IPR036271">
    <property type="entry name" value="Tet_transcr_reg_TetR-rel_C_sf"/>
</dbReference>
<keyword evidence="3" id="KW-0804">Transcription</keyword>
<dbReference type="InterPro" id="IPR041490">
    <property type="entry name" value="KstR2_TetR_C"/>
</dbReference>
<reference evidence="7 8" key="1">
    <citation type="submission" date="2020-05" db="EMBL/GenBank/DDBJ databases">
        <authorList>
            <person name="Mo P."/>
        </authorList>
    </citation>
    <scope>NUCLEOTIDE SEQUENCE [LARGE SCALE GENOMIC DNA]</scope>
    <source>
        <strain evidence="7 8">Gen01</strain>
    </source>
</reference>
<dbReference type="Gene3D" id="1.10.10.60">
    <property type="entry name" value="Homeodomain-like"/>
    <property type="match status" value="1"/>
</dbReference>
<keyword evidence="1" id="KW-0805">Transcription regulation</keyword>
<keyword evidence="2 4" id="KW-0238">DNA-binding</keyword>
<evidence type="ECO:0000256" key="5">
    <source>
        <dbReference type="SAM" id="MobiDB-lite"/>
    </source>
</evidence>
<dbReference type="AlphaFoldDB" id="A0A6M6JK10"/>
<gene>
    <name evidence="7" type="ORF">HOP40_18190</name>
</gene>
<feature type="DNA-binding region" description="H-T-H motif" evidence="4">
    <location>
        <begin position="51"/>
        <end position="70"/>
    </location>
</feature>
<evidence type="ECO:0000313" key="7">
    <source>
        <dbReference type="EMBL" id="QJY47503.1"/>
    </source>
</evidence>
<evidence type="ECO:0000256" key="4">
    <source>
        <dbReference type="PROSITE-ProRule" id="PRU00335"/>
    </source>
</evidence>
<dbReference type="PRINTS" id="PR00455">
    <property type="entry name" value="HTHTETR"/>
</dbReference>
<dbReference type="PROSITE" id="PS50977">
    <property type="entry name" value="HTH_TETR_2"/>
    <property type="match status" value="1"/>
</dbReference>
<dbReference type="KEGG" id="pbro:HOP40_18190"/>
<dbReference type="GO" id="GO:0000976">
    <property type="term" value="F:transcription cis-regulatory region binding"/>
    <property type="evidence" value="ECO:0007669"/>
    <property type="project" value="TreeGrafter"/>
</dbReference>
<dbReference type="Pfam" id="PF00440">
    <property type="entry name" value="TetR_N"/>
    <property type="match status" value="1"/>
</dbReference>
<dbReference type="GO" id="GO:0003700">
    <property type="term" value="F:DNA-binding transcription factor activity"/>
    <property type="evidence" value="ECO:0007669"/>
    <property type="project" value="TreeGrafter"/>
</dbReference>
<evidence type="ECO:0000256" key="3">
    <source>
        <dbReference type="ARBA" id="ARBA00023163"/>
    </source>
</evidence>
<dbReference type="PANTHER" id="PTHR30055:SF234">
    <property type="entry name" value="HTH-TYPE TRANSCRIPTIONAL REGULATOR BETI"/>
    <property type="match status" value="1"/>
</dbReference>
<evidence type="ECO:0000259" key="6">
    <source>
        <dbReference type="PROSITE" id="PS50977"/>
    </source>
</evidence>
<feature type="domain" description="HTH tetR-type" evidence="6">
    <location>
        <begin position="28"/>
        <end position="88"/>
    </location>
</feature>
<evidence type="ECO:0000256" key="1">
    <source>
        <dbReference type="ARBA" id="ARBA00023015"/>
    </source>
</evidence>
<dbReference type="InterPro" id="IPR050109">
    <property type="entry name" value="HTH-type_TetR-like_transc_reg"/>
</dbReference>
<name>A0A6M6JK10_9PSEU</name>
<dbReference type="Gene3D" id="1.10.357.10">
    <property type="entry name" value="Tetracycline Repressor, domain 2"/>
    <property type="match status" value="1"/>
</dbReference>
<proteinExistence type="predicted"/>
<dbReference type="Pfam" id="PF17932">
    <property type="entry name" value="TetR_C_24"/>
    <property type="match status" value="1"/>
</dbReference>
<dbReference type="PANTHER" id="PTHR30055">
    <property type="entry name" value="HTH-TYPE TRANSCRIPTIONAL REGULATOR RUTR"/>
    <property type="match status" value="1"/>
</dbReference>
<dbReference type="InterPro" id="IPR001647">
    <property type="entry name" value="HTH_TetR"/>
</dbReference>
<dbReference type="SUPFAM" id="SSF46689">
    <property type="entry name" value="Homeodomain-like"/>
    <property type="match status" value="1"/>
</dbReference>
<dbReference type="InterPro" id="IPR009057">
    <property type="entry name" value="Homeodomain-like_sf"/>
</dbReference>
<protein>
    <submittedName>
        <fullName evidence="7">TetR/AcrR family transcriptional regulator</fullName>
    </submittedName>
</protein>
<dbReference type="SUPFAM" id="SSF48498">
    <property type="entry name" value="Tetracyclin repressor-like, C-terminal domain"/>
    <property type="match status" value="1"/>
</dbReference>
<keyword evidence="8" id="KW-1185">Reference proteome</keyword>
<dbReference type="RefSeq" id="WP_172160177.1">
    <property type="nucleotide sequence ID" value="NZ_CP053564.1"/>
</dbReference>
<organism evidence="7 8">
    <name type="scientific">Pseudonocardia broussonetiae</name>
    <dbReference type="NCBI Taxonomy" id="2736640"/>
    <lineage>
        <taxon>Bacteria</taxon>
        <taxon>Bacillati</taxon>
        <taxon>Actinomycetota</taxon>
        <taxon>Actinomycetes</taxon>
        <taxon>Pseudonocardiales</taxon>
        <taxon>Pseudonocardiaceae</taxon>
        <taxon>Pseudonocardia</taxon>
    </lineage>
</organism>